<dbReference type="AlphaFoldDB" id="A0A1T4L4X0"/>
<keyword evidence="5 7" id="KW-0949">S-adenosyl-L-methionine</keyword>
<reference evidence="8 9" key="1">
    <citation type="submission" date="2017-02" db="EMBL/GenBank/DDBJ databases">
        <authorList>
            <person name="Peterson S.W."/>
        </authorList>
    </citation>
    <scope>NUCLEOTIDE SEQUENCE [LARGE SCALE GENOMIC DNA]</scope>
    <source>
        <strain evidence="8 9">ATCC 51222</strain>
    </source>
</reference>
<evidence type="ECO:0000256" key="4">
    <source>
        <dbReference type="ARBA" id="ARBA00022679"/>
    </source>
</evidence>
<dbReference type="InterPro" id="IPR029063">
    <property type="entry name" value="SAM-dependent_MTases_sf"/>
</dbReference>
<protein>
    <recommendedName>
        <fullName evidence="7">tRNA (guanine-N(7)-)-methyltransferase</fullName>
        <ecNumber evidence="7">2.1.1.33</ecNumber>
    </recommendedName>
    <alternativeName>
        <fullName evidence="7">tRNA (guanine(46)-N(7))-methyltransferase</fullName>
    </alternativeName>
    <alternativeName>
        <fullName evidence="7">tRNA(m7G46)-methyltransferase</fullName>
    </alternativeName>
</protein>
<feature type="binding site" evidence="7">
    <location>
        <position position="80"/>
    </location>
    <ligand>
        <name>S-adenosyl-L-methionine</name>
        <dbReference type="ChEBI" id="CHEBI:59789"/>
    </ligand>
</feature>
<dbReference type="RefSeq" id="WP_078768251.1">
    <property type="nucleotide sequence ID" value="NZ_FUWW01000006.1"/>
</dbReference>
<proteinExistence type="inferred from homology"/>
<dbReference type="CDD" id="cd02440">
    <property type="entry name" value="AdoMet_MTases"/>
    <property type="match status" value="1"/>
</dbReference>
<dbReference type="GO" id="GO:0043527">
    <property type="term" value="C:tRNA methyltransferase complex"/>
    <property type="evidence" value="ECO:0007669"/>
    <property type="project" value="TreeGrafter"/>
</dbReference>
<feature type="binding site" evidence="7">
    <location>
        <position position="165"/>
    </location>
    <ligand>
        <name>substrate</name>
    </ligand>
</feature>
<dbReference type="InterPro" id="IPR055361">
    <property type="entry name" value="tRNA_methyltr_TrmB_bact"/>
</dbReference>
<organism evidence="8 9">
    <name type="scientific">Eubacterium coprostanoligenes</name>
    <dbReference type="NCBI Taxonomy" id="290054"/>
    <lineage>
        <taxon>Bacteria</taxon>
        <taxon>Bacillati</taxon>
        <taxon>Bacillota</taxon>
        <taxon>Clostridia</taxon>
        <taxon>Eubacteriales</taxon>
        <taxon>Eubacteriaceae</taxon>
        <taxon>Eubacterium</taxon>
    </lineage>
</organism>
<sequence>MRMRHKKNLDERLEKVSNYLITLRNDSLNFNDVENEKHLLDLKELFGNDNPVYLEVGCGMGTFGVTYAKQNPDINLICVEKVRDVICTACEKAKAENLTNIKFLDCAAEYLPSYLPVHSIGLIFLNFSCPYPKKSHACHRLTADRFLGIYKELMTDDAAIFQKTDNMHFFEFSLESFSKNGFELSNISLDLHNSDFEGNIVTEYEARFSSQGFPIYRVEARLKKDN</sequence>
<comment type="caution">
    <text evidence="7">Lacks conserved residue(s) required for the propagation of feature annotation.</text>
</comment>
<feature type="binding site" evidence="7">
    <location>
        <begin position="202"/>
        <end position="205"/>
    </location>
    <ligand>
        <name>substrate</name>
    </ligand>
</feature>
<evidence type="ECO:0000256" key="7">
    <source>
        <dbReference type="HAMAP-Rule" id="MF_01057"/>
    </source>
</evidence>
<dbReference type="STRING" id="290054.SAMN02745114_00764"/>
<keyword evidence="3 7" id="KW-0489">Methyltransferase</keyword>
<evidence type="ECO:0000256" key="5">
    <source>
        <dbReference type="ARBA" id="ARBA00022691"/>
    </source>
</evidence>
<dbReference type="Gene3D" id="3.40.50.150">
    <property type="entry name" value="Vaccinia Virus protein VP39"/>
    <property type="match status" value="1"/>
</dbReference>
<evidence type="ECO:0000313" key="9">
    <source>
        <dbReference type="Proteomes" id="UP000190657"/>
    </source>
</evidence>
<dbReference type="Proteomes" id="UP000190657">
    <property type="component" value="Unassembled WGS sequence"/>
</dbReference>
<comment type="similarity">
    <text evidence="7">Belongs to the class I-like SAM-binding methyltransferase superfamily. TrmB family.</text>
</comment>
<dbReference type="EMBL" id="FUWW01000006">
    <property type="protein sequence ID" value="SJZ49776.1"/>
    <property type="molecule type" value="Genomic_DNA"/>
</dbReference>
<accession>A0A1T4L4X0</accession>
<dbReference type="NCBIfam" id="TIGR00091">
    <property type="entry name" value="tRNA (guanosine(46)-N7)-methyltransferase TrmB"/>
    <property type="match status" value="1"/>
</dbReference>
<evidence type="ECO:0000256" key="3">
    <source>
        <dbReference type="ARBA" id="ARBA00022603"/>
    </source>
</evidence>
<feature type="binding site" evidence="7">
    <location>
        <position position="55"/>
    </location>
    <ligand>
        <name>S-adenosyl-L-methionine</name>
        <dbReference type="ChEBI" id="CHEBI:59789"/>
    </ligand>
</feature>
<evidence type="ECO:0000256" key="6">
    <source>
        <dbReference type="ARBA" id="ARBA00022694"/>
    </source>
</evidence>
<comment type="catalytic activity">
    <reaction evidence="1 7">
        <text>guanosine(46) in tRNA + S-adenosyl-L-methionine = N(7)-methylguanosine(46) in tRNA + S-adenosyl-L-homocysteine</text>
        <dbReference type="Rhea" id="RHEA:42708"/>
        <dbReference type="Rhea" id="RHEA-COMP:10188"/>
        <dbReference type="Rhea" id="RHEA-COMP:10189"/>
        <dbReference type="ChEBI" id="CHEBI:57856"/>
        <dbReference type="ChEBI" id="CHEBI:59789"/>
        <dbReference type="ChEBI" id="CHEBI:74269"/>
        <dbReference type="ChEBI" id="CHEBI:74480"/>
        <dbReference type="EC" id="2.1.1.33"/>
    </reaction>
</comment>
<evidence type="ECO:0000256" key="1">
    <source>
        <dbReference type="ARBA" id="ARBA00000142"/>
    </source>
</evidence>
<comment type="pathway">
    <text evidence="7">tRNA modification; N(7)-methylguanine-tRNA biosynthesis.</text>
</comment>
<evidence type="ECO:0000313" key="8">
    <source>
        <dbReference type="EMBL" id="SJZ49776.1"/>
    </source>
</evidence>
<dbReference type="PANTHER" id="PTHR23417:SF14">
    <property type="entry name" value="PENTACOTRIPEPTIDE-REPEAT REGION OF PRORP DOMAIN-CONTAINING PROTEIN"/>
    <property type="match status" value="1"/>
</dbReference>
<gene>
    <name evidence="7" type="primary">trmB</name>
    <name evidence="8" type="ORF">SAMN02745114_00764</name>
</gene>
<dbReference type="OrthoDB" id="9802090at2"/>
<dbReference type="GO" id="GO:0008176">
    <property type="term" value="F:tRNA (guanine(46)-N7)-methyltransferase activity"/>
    <property type="evidence" value="ECO:0007669"/>
    <property type="project" value="UniProtKB-UniRule"/>
</dbReference>
<dbReference type="Pfam" id="PF02390">
    <property type="entry name" value="Methyltransf_4"/>
    <property type="match status" value="1"/>
</dbReference>
<evidence type="ECO:0000256" key="2">
    <source>
        <dbReference type="ARBA" id="ARBA00003015"/>
    </source>
</evidence>
<dbReference type="HAMAP" id="MF_01057">
    <property type="entry name" value="tRNA_methyltr_TrmB"/>
    <property type="match status" value="1"/>
</dbReference>
<keyword evidence="4 7" id="KW-0808">Transferase</keyword>
<dbReference type="EC" id="2.1.1.33" evidence="7"/>
<name>A0A1T4L4X0_9FIRM</name>
<dbReference type="UniPathway" id="UPA00989"/>
<dbReference type="NCBIfam" id="NF001080">
    <property type="entry name" value="PRK00121.2-2"/>
    <property type="match status" value="1"/>
</dbReference>
<dbReference type="PANTHER" id="PTHR23417">
    <property type="entry name" value="3-DEOXY-D-MANNO-OCTULOSONIC-ACID TRANSFERASE/TRNA GUANINE-N 7 - -METHYLTRANSFERASE"/>
    <property type="match status" value="1"/>
</dbReference>
<comment type="function">
    <text evidence="2 7">Catalyzes the formation of N(7)-methylguanine at position 46 (m7G46) in tRNA.</text>
</comment>
<dbReference type="PROSITE" id="PS51625">
    <property type="entry name" value="SAM_MT_TRMB"/>
    <property type="match status" value="1"/>
</dbReference>
<feature type="binding site" evidence="7">
    <location>
        <position position="133"/>
    </location>
    <ligand>
        <name>substrate</name>
    </ligand>
</feature>
<keyword evidence="9" id="KW-1185">Reference proteome</keyword>
<dbReference type="InterPro" id="IPR003358">
    <property type="entry name" value="tRNA_(Gua-N-7)_MeTrfase_Trmb"/>
</dbReference>
<keyword evidence="6 7" id="KW-0819">tRNA processing</keyword>
<dbReference type="SUPFAM" id="SSF53335">
    <property type="entry name" value="S-adenosyl-L-methionine-dependent methyltransferases"/>
    <property type="match status" value="1"/>
</dbReference>